<dbReference type="Proteomes" id="UP000265489">
    <property type="component" value="Unassembled WGS sequence"/>
</dbReference>
<evidence type="ECO:0000256" key="2">
    <source>
        <dbReference type="SAM" id="Phobius"/>
    </source>
</evidence>
<dbReference type="GeneID" id="66578741"/>
<dbReference type="PRINTS" id="PR00625">
    <property type="entry name" value="JDOMAIN"/>
</dbReference>
<dbReference type="CDD" id="cd06257">
    <property type="entry name" value="DnaJ"/>
    <property type="match status" value="1"/>
</dbReference>
<dbReference type="GO" id="GO:0006260">
    <property type="term" value="P:DNA replication"/>
    <property type="evidence" value="ECO:0007669"/>
    <property type="project" value="UniProtKB-KW"/>
</dbReference>
<gene>
    <name evidence="4" type="ORF">DWW32_06415</name>
</gene>
<accession>A0A395W946</accession>
<evidence type="ECO:0000256" key="1">
    <source>
        <dbReference type="ARBA" id="ARBA00022705"/>
    </source>
</evidence>
<evidence type="ECO:0000313" key="5">
    <source>
        <dbReference type="Proteomes" id="UP000265489"/>
    </source>
</evidence>
<keyword evidence="2" id="KW-0472">Membrane</keyword>
<keyword evidence="1" id="KW-0235">DNA replication</keyword>
<dbReference type="Gene3D" id="1.10.287.110">
    <property type="entry name" value="DnaJ domain"/>
    <property type="match status" value="1"/>
</dbReference>
<dbReference type="InterPro" id="IPR001623">
    <property type="entry name" value="DnaJ_domain"/>
</dbReference>
<dbReference type="Pfam" id="PF00226">
    <property type="entry name" value="DnaJ"/>
    <property type="match status" value="1"/>
</dbReference>
<dbReference type="InterPro" id="IPR036869">
    <property type="entry name" value="J_dom_sf"/>
</dbReference>
<dbReference type="AlphaFoldDB" id="A0A395W946"/>
<dbReference type="PROSITE" id="PS50076">
    <property type="entry name" value="DNAJ_2"/>
    <property type="match status" value="1"/>
</dbReference>
<name>A0A395W946_9FIRM</name>
<protein>
    <submittedName>
        <fullName evidence="4">J domain-containing protein</fullName>
    </submittedName>
</protein>
<dbReference type="SMART" id="SM00271">
    <property type="entry name" value="DnaJ"/>
    <property type="match status" value="1"/>
</dbReference>
<organism evidence="4 5">
    <name type="scientific">Holdemanella biformis</name>
    <dbReference type="NCBI Taxonomy" id="1735"/>
    <lineage>
        <taxon>Bacteria</taxon>
        <taxon>Bacillati</taxon>
        <taxon>Bacillota</taxon>
        <taxon>Erysipelotrichia</taxon>
        <taxon>Erysipelotrichales</taxon>
        <taxon>Erysipelotrichaceae</taxon>
        <taxon>Holdemanella</taxon>
    </lineage>
</organism>
<sequence>MNAWEILGIEPTSDKKTIKRAYAKLLKQYHPEENPEEFKQIQAAYQQCLHSDQEIESVSYEQNVESKQDIKAQPISIVEDTIVPPPIPKITTLFIQNEKDVVVYQDIFNSIEKSLPKKIGSKEIVQVFTEPKIMPYLEDELFCRRLEDIFLSRKLKYIKNFRDPIYIYLGKYGMSKLSNAMDYSNVPIYKRPAFAAFIVVSVILLEVILGIL</sequence>
<dbReference type="SUPFAM" id="SSF46565">
    <property type="entry name" value="Chaperone J-domain"/>
    <property type="match status" value="1"/>
</dbReference>
<evidence type="ECO:0000313" key="4">
    <source>
        <dbReference type="EMBL" id="RGU91499.1"/>
    </source>
</evidence>
<dbReference type="RefSeq" id="WP_118325162.1">
    <property type="nucleotide sequence ID" value="NZ_CATXNH010000041.1"/>
</dbReference>
<evidence type="ECO:0000259" key="3">
    <source>
        <dbReference type="PROSITE" id="PS50076"/>
    </source>
</evidence>
<keyword evidence="2" id="KW-1133">Transmembrane helix</keyword>
<feature type="transmembrane region" description="Helical" evidence="2">
    <location>
        <begin position="193"/>
        <end position="211"/>
    </location>
</feature>
<dbReference type="EMBL" id="QRYQ01000010">
    <property type="protein sequence ID" value="RGU91499.1"/>
    <property type="molecule type" value="Genomic_DNA"/>
</dbReference>
<keyword evidence="2" id="KW-0812">Transmembrane</keyword>
<proteinExistence type="predicted"/>
<comment type="caution">
    <text evidence="4">The sequence shown here is derived from an EMBL/GenBank/DDBJ whole genome shotgun (WGS) entry which is preliminary data.</text>
</comment>
<reference evidence="4 5" key="1">
    <citation type="submission" date="2018-08" db="EMBL/GenBank/DDBJ databases">
        <title>A genome reference for cultivated species of the human gut microbiota.</title>
        <authorList>
            <person name="Zou Y."/>
            <person name="Xue W."/>
            <person name="Luo G."/>
        </authorList>
    </citation>
    <scope>NUCLEOTIDE SEQUENCE [LARGE SCALE GENOMIC DNA]</scope>
    <source>
        <strain evidence="4 5">AF15-20</strain>
    </source>
</reference>
<feature type="domain" description="J" evidence="3">
    <location>
        <begin position="2"/>
        <end position="64"/>
    </location>
</feature>